<feature type="region of interest" description="Disordered" evidence="1">
    <location>
        <begin position="61"/>
        <end position="126"/>
    </location>
</feature>
<accession>A0A7W9MK31</accession>
<organism evidence="4 5">
    <name type="scientific">Streptosporangium becharense</name>
    <dbReference type="NCBI Taxonomy" id="1816182"/>
    <lineage>
        <taxon>Bacteria</taxon>
        <taxon>Bacillati</taxon>
        <taxon>Actinomycetota</taxon>
        <taxon>Actinomycetes</taxon>
        <taxon>Streptosporangiales</taxon>
        <taxon>Streptosporangiaceae</taxon>
        <taxon>Streptosporangium</taxon>
    </lineage>
</organism>
<dbReference type="RefSeq" id="WP_184540212.1">
    <property type="nucleotide sequence ID" value="NZ_JACHMP010000001.1"/>
</dbReference>
<evidence type="ECO:0000256" key="2">
    <source>
        <dbReference type="SAM" id="SignalP"/>
    </source>
</evidence>
<dbReference type="InterPro" id="IPR053024">
    <property type="entry name" value="Fungal_surface_NADase"/>
</dbReference>
<dbReference type="GO" id="GO:0050135">
    <property type="term" value="F:NADP+ nucleosidase activity"/>
    <property type="evidence" value="ECO:0007669"/>
    <property type="project" value="InterPro"/>
</dbReference>
<evidence type="ECO:0000259" key="3">
    <source>
        <dbReference type="Pfam" id="PF14021"/>
    </source>
</evidence>
<gene>
    <name evidence="4" type="ORF">F4562_006260</name>
</gene>
<evidence type="ECO:0000313" key="4">
    <source>
        <dbReference type="EMBL" id="MBB5823198.1"/>
    </source>
</evidence>
<feature type="compositionally biased region" description="Pro residues" evidence="1">
    <location>
        <begin position="85"/>
        <end position="102"/>
    </location>
</feature>
<evidence type="ECO:0000313" key="5">
    <source>
        <dbReference type="Proteomes" id="UP000540685"/>
    </source>
</evidence>
<comment type="caution">
    <text evidence="4">The sequence shown here is derived from an EMBL/GenBank/DDBJ whole genome shotgun (WGS) entry which is preliminary data.</text>
</comment>
<dbReference type="InterPro" id="IPR025331">
    <property type="entry name" value="TNT"/>
</dbReference>
<dbReference type="AlphaFoldDB" id="A0A7W9MK31"/>
<evidence type="ECO:0000256" key="1">
    <source>
        <dbReference type="SAM" id="MobiDB-lite"/>
    </source>
</evidence>
<feature type="compositionally biased region" description="Polar residues" evidence="1">
    <location>
        <begin position="65"/>
        <end position="82"/>
    </location>
</feature>
<reference evidence="4 5" key="1">
    <citation type="submission" date="2020-08" db="EMBL/GenBank/DDBJ databases">
        <title>Sequencing the genomes of 1000 actinobacteria strains.</title>
        <authorList>
            <person name="Klenk H.-P."/>
        </authorList>
    </citation>
    <scope>NUCLEOTIDE SEQUENCE [LARGE SCALE GENOMIC DNA]</scope>
    <source>
        <strain evidence="4 5">DSM 46887</strain>
    </source>
</reference>
<dbReference type="EMBL" id="JACHMP010000001">
    <property type="protein sequence ID" value="MBB5823198.1"/>
    <property type="molecule type" value="Genomic_DNA"/>
</dbReference>
<keyword evidence="5" id="KW-1185">Reference proteome</keyword>
<dbReference type="Pfam" id="PF14021">
    <property type="entry name" value="TNT"/>
    <property type="match status" value="1"/>
</dbReference>
<feature type="chain" id="PRO_5031227852" description="TNT domain-containing protein" evidence="2">
    <location>
        <begin position="31"/>
        <end position="299"/>
    </location>
</feature>
<dbReference type="PANTHER" id="PTHR42059:SF1">
    <property type="entry name" value="TNT DOMAIN-CONTAINING PROTEIN"/>
    <property type="match status" value="1"/>
</dbReference>
<proteinExistence type="predicted"/>
<dbReference type="PANTHER" id="PTHR42059">
    <property type="entry name" value="TNT DOMAIN-CONTAINING PROTEIN"/>
    <property type="match status" value="1"/>
</dbReference>
<sequence length="299" mass="31170">MRLFRRSAPPAVAISIVAAALTGPAGPATALAGPDTVPGVPSVPALAGPATPAGALVETPVGTLTGPSTGTLIGAPTGTSTRPLSDPPSGPPPTPASHPDPAPADAQAQGQVCGPPYLDDDPNLGPKYLPKTGPLAGILKGYVPLNRVPPHRFIERYWDTAANGWRYPPDRGFAHSGGYINGKPIVRAVTLYAGRRLDRFGGERGSYLAPLGASYIGRALPPSNLNTYAGAPQYVCNYHAYEVVKEFKVDAGPAAPAFQQPGRGTQYHVTSRHIPEAPQSSPDVSVEWLVQNGYLKRLN</sequence>
<feature type="domain" description="TNT" evidence="3">
    <location>
        <begin position="190"/>
        <end position="297"/>
    </location>
</feature>
<protein>
    <recommendedName>
        <fullName evidence="3">TNT domain-containing protein</fullName>
    </recommendedName>
</protein>
<dbReference type="Proteomes" id="UP000540685">
    <property type="component" value="Unassembled WGS sequence"/>
</dbReference>
<name>A0A7W9MK31_9ACTN</name>
<keyword evidence="2" id="KW-0732">Signal</keyword>
<feature type="signal peptide" evidence="2">
    <location>
        <begin position="1"/>
        <end position="30"/>
    </location>
</feature>